<proteinExistence type="predicted"/>
<reference evidence="1 2" key="1">
    <citation type="submission" date="2020-06" db="EMBL/GenBank/DDBJ databases">
        <authorList>
            <person name="Li R."/>
            <person name="Bekaert M."/>
        </authorList>
    </citation>
    <scope>NUCLEOTIDE SEQUENCE [LARGE SCALE GENOMIC DNA]</scope>
    <source>
        <strain evidence="2">wild</strain>
    </source>
</reference>
<protein>
    <submittedName>
        <fullName evidence="1">Uncharacterized protein</fullName>
    </submittedName>
</protein>
<dbReference type="Proteomes" id="UP000507470">
    <property type="component" value="Unassembled WGS sequence"/>
</dbReference>
<dbReference type="Gene3D" id="3.60.10.10">
    <property type="entry name" value="Endonuclease/exonuclease/phosphatase"/>
    <property type="match status" value="1"/>
</dbReference>
<gene>
    <name evidence="1" type="ORF">MCOR_7034</name>
</gene>
<accession>A0A6J8AFT8</accession>
<dbReference type="InterPro" id="IPR036691">
    <property type="entry name" value="Endo/exonu/phosph_ase_sf"/>
</dbReference>
<dbReference type="AlphaFoldDB" id="A0A6J8AFT8"/>
<sequence length="207" mass="22917">MLEECGISVVRDSQDKCKGDKSGKRLLELCTSLELFFANGRVGSDRGIGHSTCNNSVIDNAIVSPTLFRAVTDFFFFLPFDPILSDVHNPICLQLCSNVASVNNLNVSVDFDITNDSDIVIACEGESIVKPRWASDRAPVFTEKLDENSIDELLNGLEDFDPQNSNIVNINRAVDNCNNIIKNAAQQAEVFVKINNSNAQKKFKRQN</sequence>
<dbReference type="OrthoDB" id="6144801at2759"/>
<keyword evidence="2" id="KW-1185">Reference proteome</keyword>
<evidence type="ECO:0000313" key="2">
    <source>
        <dbReference type="Proteomes" id="UP000507470"/>
    </source>
</evidence>
<name>A0A6J8AFT8_MYTCO</name>
<dbReference type="EMBL" id="CACVKT020001353">
    <property type="protein sequence ID" value="CAC5366947.1"/>
    <property type="molecule type" value="Genomic_DNA"/>
</dbReference>
<evidence type="ECO:0000313" key="1">
    <source>
        <dbReference type="EMBL" id="CAC5366947.1"/>
    </source>
</evidence>
<organism evidence="1 2">
    <name type="scientific">Mytilus coruscus</name>
    <name type="common">Sea mussel</name>
    <dbReference type="NCBI Taxonomy" id="42192"/>
    <lineage>
        <taxon>Eukaryota</taxon>
        <taxon>Metazoa</taxon>
        <taxon>Spiralia</taxon>
        <taxon>Lophotrochozoa</taxon>
        <taxon>Mollusca</taxon>
        <taxon>Bivalvia</taxon>
        <taxon>Autobranchia</taxon>
        <taxon>Pteriomorphia</taxon>
        <taxon>Mytilida</taxon>
        <taxon>Mytiloidea</taxon>
        <taxon>Mytilidae</taxon>
        <taxon>Mytilinae</taxon>
        <taxon>Mytilus</taxon>
    </lineage>
</organism>